<dbReference type="RefSeq" id="XP_014679743.1">
    <property type="nucleotide sequence ID" value="XM_014824257.1"/>
</dbReference>
<evidence type="ECO:0000256" key="1">
    <source>
        <dbReference type="ARBA" id="ARBA00004370"/>
    </source>
</evidence>
<evidence type="ECO:0000313" key="6">
    <source>
        <dbReference type="Proteomes" id="UP000695022"/>
    </source>
</evidence>
<evidence type="ECO:0000256" key="2">
    <source>
        <dbReference type="ARBA" id="ARBA00022692"/>
    </source>
</evidence>
<accession>A0ABM1F5M2</accession>
<dbReference type="Gene3D" id="1.20.58.60">
    <property type="match status" value="2"/>
</dbReference>
<organism evidence="6 7">
    <name type="scientific">Priapulus caudatus</name>
    <name type="common">Priapulid worm</name>
    <dbReference type="NCBI Taxonomy" id="37621"/>
    <lineage>
        <taxon>Eukaryota</taxon>
        <taxon>Metazoa</taxon>
        <taxon>Ecdysozoa</taxon>
        <taxon>Scalidophora</taxon>
        <taxon>Priapulida</taxon>
        <taxon>Priapulimorpha</taxon>
        <taxon>Priapulimorphida</taxon>
        <taxon>Priapulidae</taxon>
        <taxon>Priapulus</taxon>
    </lineage>
</organism>
<keyword evidence="2" id="KW-0812">Transmembrane</keyword>
<keyword evidence="5" id="KW-0472">Membrane</keyword>
<reference evidence="7" key="1">
    <citation type="submission" date="2025-08" db="UniProtKB">
        <authorList>
            <consortium name="RefSeq"/>
        </authorList>
    </citation>
    <scope>IDENTIFICATION</scope>
</reference>
<evidence type="ECO:0000313" key="7">
    <source>
        <dbReference type="RefSeq" id="XP_014679743.1"/>
    </source>
</evidence>
<dbReference type="InterPro" id="IPR052403">
    <property type="entry name" value="LINC-complex_assoc"/>
</dbReference>
<dbReference type="Proteomes" id="UP000695022">
    <property type="component" value="Unplaced"/>
</dbReference>
<gene>
    <name evidence="7" type="primary">LOC106819657</name>
</gene>
<dbReference type="SUPFAM" id="SSF46966">
    <property type="entry name" value="Spectrin repeat"/>
    <property type="match status" value="2"/>
</dbReference>
<keyword evidence="6" id="KW-1185">Reference proteome</keyword>
<dbReference type="PANTHER" id="PTHR47535">
    <property type="entry name" value="MUSCLE-SPECIFIC PROTEIN 300 KDA, ISOFORM G"/>
    <property type="match status" value="1"/>
</dbReference>
<protein>
    <submittedName>
        <fullName evidence="7">Nesprin-1-like</fullName>
    </submittedName>
</protein>
<keyword evidence="3" id="KW-0677">Repeat</keyword>
<sequence length="413" mass="47085">MRKMNWTLGEICRYRAAIEPKLSCLKELQKTMSEGNSRVKQAAKMCDTVTPHTSTDGAQTMYSNLEHLALSCGKLTTDVLKAILRLETQELEWKKVDVSISQLKTWVSDTQAKLDKMDNLEPDLISKQTHLDKCKAVAEDLQDHEVMFNQLVSMSLQLAKKWSDEGQLTAVSELDGQYRHLVNRTQALVETWEVYVVEHEQFGDSYSDTVDWLSLAKSQYQSCSDTTGSKEASAERRLSLQELINRRGIGEVKVVEATSLSVSTLEHTSCAGHAEILRNMADLQAAWDLLHGSLADCRALLDDCLVAWELYEVVRVEFSDWLIAIEEELQGYEDRPLPLGEAVARLADLVTEWKYKKVSRDQLREASDHLLETFNCDCTPRLEVALLNDRYLVLNEYLQVKFARLILRRTPYC</sequence>
<dbReference type="GeneID" id="106819657"/>
<name>A0ABM1F5M2_PRICU</name>
<dbReference type="PANTHER" id="PTHR47535:SF7">
    <property type="entry name" value="CALMIN"/>
    <property type="match status" value="1"/>
</dbReference>
<evidence type="ECO:0000256" key="5">
    <source>
        <dbReference type="ARBA" id="ARBA00023136"/>
    </source>
</evidence>
<comment type="subcellular location">
    <subcellularLocation>
        <location evidence="1">Membrane</location>
    </subcellularLocation>
</comment>
<evidence type="ECO:0000256" key="3">
    <source>
        <dbReference type="ARBA" id="ARBA00022737"/>
    </source>
</evidence>
<keyword evidence="4" id="KW-1133">Transmembrane helix</keyword>
<evidence type="ECO:0000256" key="4">
    <source>
        <dbReference type="ARBA" id="ARBA00022989"/>
    </source>
</evidence>
<proteinExistence type="predicted"/>